<reference evidence="4 5" key="1">
    <citation type="submission" date="2017-08" db="EMBL/GenBank/DDBJ databases">
        <title>Infants hospitalized years apart are colonized by the same room-sourced microbial strains.</title>
        <authorList>
            <person name="Brooks B."/>
            <person name="Olm M.R."/>
            <person name="Firek B.A."/>
            <person name="Baker R."/>
            <person name="Thomas B.C."/>
            <person name="Morowitz M.J."/>
            <person name="Banfield J.F."/>
        </authorList>
    </citation>
    <scope>NUCLEOTIDE SEQUENCE [LARGE SCALE GENOMIC DNA]</scope>
    <source>
        <strain evidence="4">S2_005_003_R2_42</strain>
    </source>
</reference>
<gene>
    <name evidence="4" type="ORF">DI564_08235</name>
</gene>
<evidence type="ECO:0000259" key="2">
    <source>
        <dbReference type="Pfam" id="PF20009"/>
    </source>
</evidence>
<organism evidence="4 5">
    <name type="scientific">Rhodanobacter denitrificans</name>
    <dbReference type="NCBI Taxonomy" id="666685"/>
    <lineage>
        <taxon>Bacteria</taxon>
        <taxon>Pseudomonadati</taxon>
        <taxon>Pseudomonadota</taxon>
        <taxon>Gammaproteobacteria</taxon>
        <taxon>Lysobacterales</taxon>
        <taxon>Rhodanobacteraceae</taxon>
        <taxon>Rhodanobacter</taxon>
    </lineage>
</organism>
<dbReference type="Pfam" id="PF20009">
    <property type="entry name" value="GEVED"/>
    <property type="match status" value="1"/>
</dbReference>
<dbReference type="InterPro" id="IPR057693">
    <property type="entry name" value="DUF7933"/>
</dbReference>
<dbReference type="AlphaFoldDB" id="A0A2W5MSJ5"/>
<protein>
    <recommendedName>
        <fullName evidence="6">DUF11 domain-containing protein</fullName>
    </recommendedName>
</protein>
<evidence type="ECO:0000313" key="5">
    <source>
        <dbReference type="Proteomes" id="UP000249046"/>
    </source>
</evidence>
<proteinExistence type="predicted"/>
<dbReference type="Proteomes" id="UP000249046">
    <property type="component" value="Unassembled WGS sequence"/>
</dbReference>
<sequence length="530" mass="54952">MYGLLFGLLGWLPLSAATAGTPALQLDVDTIVEYWFWAGGVEVTGSGFAATTALEVTVTDPDGGVRRFPASTDASGGFVVRVNAMKLRSVLGQHVVAADDGAGAAAQVPLTVIRDPDEVLDVKAAPDALPIAQFFASGTEIRIEGLAANARVRLNLSDPAENIGELMTTEELYADAAGRFTFVLDPSTQIFGAGVSEVQPVEGVWRLSAHDFSGNQRYGEGVFRMLPDAPSTEHYCAVDMTSAVEPITRVRFGDIDSVSAVDSTAGYEDFTARSTVVTTGSIYPIALQGRAAFSFHANTYTVFVDWNRNGILDDEGEVYSAGALVGSTGQDGMEVNYPIGVPAGAAEGTTRMRVLKVWSPSSFALYWPGGACGAYRWGQVEDYTLQVTRAEAIFANGFEEDLAAPAVEKRFAAATVPLNTPTGLTITLSNPNATPATLSADLVDAFPSGLVSAANASTTCTGGAGLLQTGSSVTLQAGATIPANGSCTIDVQVAAVTAGELVNTIPAGSLVTDLGSHEADAVATLTAQAP</sequence>
<evidence type="ECO:0000256" key="1">
    <source>
        <dbReference type="SAM" id="SignalP"/>
    </source>
</evidence>
<dbReference type="EMBL" id="QFPO01000005">
    <property type="protein sequence ID" value="PZQ16600.1"/>
    <property type="molecule type" value="Genomic_DNA"/>
</dbReference>
<feature type="signal peptide" evidence="1">
    <location>
        <begin position="1"/>
        <end position="19"/>
    </location>
</feature>
<evidence type="ECO:0000313" key="4">
    <source>
        <dbReference type="EMBL" id="PZQ16600.1"/>
    </source>
</evidence>
<dbReference type="InterPro" id="IPR045474">
    <property type="entry name" value="GEVED"/>
</dbReference>
<keyword evidence="1" id="KW-0732">Signal</keyword>
<accession>A0A2W5MSJ5</accession>
<evidence type="ECO:0000259" key="3">
    <source>
        <dbReference type="Pfam" id="PF25564"/>
    </source>
</evidence>
<comment type="caution">
    <text evidence="4">The sequence shown here is derived from an EMBL/GenBank/DDBJ whole genome shotgun (WGS) entry which is preliminary data.</text>
</comment>
<dbReference type="Pfam" id="PF25564">
    <property type="entry name" value="DUF7933"/>
    <property type="match status" value="1"/>
</dbReference>
<feature type="domain" description="GEVED" evidence="2">
    <location>
        <begin position="300"/>
        <end position="386"/>
    </location>
</feature>
<name>A0A2W5MSJ5_9GAMM</name>
<feature type="chain" id="PRO_5015969986" description="DUF11 domain-containing protein" evidence="1">
    <location>
        <begin position="20"/>
        <end position="530"/>
    </location>
</feature>
<feature type="domain" description="DUF7933" evidence="3">
    <location>
        <begin position="405"/>
        <end position="526"/>
    </location>
</feature>
<evidence type="ECO:0008006" key="6">
    <source>
        <dbReference type="Google" id="ProtNLM"/>
    </source>
</evidence>